<dbReference type="InterPro" id="IPR050309">
    <property type="entry name" value="Type-B_Carboxylest/Lipase"/>
</dbReference>
<evidence type="ECO:0000256" key="4">
    <source>
        <dbReference type="SAM" id="MobiDB-lite"/>
    </source>
</evidence>
<dbReference type="EC" id="3.1.1.-" evidence="3"/>
<sequence>MRSKRRLYGKILGTGAYGTDFQSNSEVSEWEIIALLVIPGLLDQIAATQCVANNISNFGGDHDRITLYGESSGASHLMEQGNCQSLSDLRDIPKEELFRCADEYQKISIVSWRPVFDGDVPHVLVKYRSTAAAMNAGYAESFGAAKITNRLSNWDVFLEGLYFTHMFLSGLESLTAYRLEDFFPPHLSTSFKEVCGPCYASGTHQSVKAAANIFFSEFPFQTGSRLAVDALASKVKVYRSVMDGCQRTRCSFATRRSTDLLSFTFNNTSQCNDAERRLPYGCTRTYTGDRGNLMSIRPRFVKRRLATYGDAIFRGYDLEKNQNQRLRTRTFTVDDVEQQSTKDINEGRTIVPPPSPGSAAENEDHIGVVAEECSTSDEIAIESPGEEIQVPPTPVEPLAPAKKLMDAASEG</sequence>
<evidence type="ECO:0000256" key="3">
    <source>
        <dbReference type="RuleBase" id="RU361235"/>
    </source>
</evidence>
<keyword evidence="7" id="KW-1185">Reference proteome</keyword>
<evidence type="ECO:0000256" key="1">
    <source>
        <dbReference type="ARBA" id="ARBA00005964"/>
    </source>
</evidence>
<evidence type="ECO:0000313" key="6">
    <source>
        <dbReference type="EMBL" id="KXS14019.1"/>
    </source>
</evidence>
<dbReference type="AlphaFoldDB" id="A0A139ABH0"/>
<reference evidence="6 7" key="1">
    <citation type="journal article" date="2015" name="Genome Biol. Evol.">
        <title>Phylogenomic analyses indicate that early fungi evolved digesting cell walls of algal ancestors of land plants.</title>
        <authorList>
            <person name="Chang Y."/>
            <person name="Wang S."/>
            <person name="Sekimoto S."/>
            <person name="Aerts A.L."/>
            <person name="Choi C."/>
            <person name="Clum A."/>
            <person name="LaButti K.M."/>
            <person name="Lindquist E.A."/>
            <person name="Yee Ngan C."/>
            <person name="Ohm R.A."/>
            <person name="Salamov A.A."/>
            <person name="Grigoriev I.V."/>
            <person name="Spatafora J.W."/>
            <person name="Berbee M.L."/>
        </authorList>
    </citation>
    <scope>NUCLEOTIDE SEQUENCE [LARGE SCALE GENOMIC DNA]</scope>
    <source>
        <strain evidence="6 7">JEL478</strain>
    </source>
</reference>
<dbReference type="EMBL" id="KQ965772">
    <property type="protein sequence ID" value="KXS14019.1"/>
    <property type="molecule type" value="Genomic_DNA"/>
</dbReference>
<dbReference type="Gene3D" id="3.40.50.1820">
    <property type="entry name" value="alpha/beta hydrolase"/>
    <property type="match status" value="1"/>
</dbReference>
<dbReference type="PANTHER" id="PTHR11559">
    <property type="entry name" value="CARBOXYLESTERASE"/>
    <property type="match status" value="1"/>
</dbReference>
<comment type="similarity">
    <text evidence="1 3">Belongs to the type-B carboxylesterase/lipase family.</text>
</comment>
<proteinExistence type="inferred from homology"/>
<dbReference type="GO" id="GO:0016787">
    <property type="term" value="F:hydrolase activity"/>
    <property type="evidence" value="ECO:0007669"/>
    <property type="project" value="UniProtKB-KW"/>
</dbReference>
<feature type="region of interest" description="Disordered" evidence="4">
    <location>
        <begin position="338"/>
        <end position="363"/>
    </location>
</feature>
<dbReference type="InterPro" id="IPR019826">
    <property type="entry name" value="Carboxylesterase_B_AS"/>
</dbReference>
<name>A0A139ABH0_GONPJ</name>
<keyword evidence="2 3" id="KW-0378">Hydrolase</keyword>
<dbReference type="Proteomes" id="UP000070544">
    <property type="component" value="Unassembled WGS sequence"/>
</dbReference>
<evidence type="ECO:0000259" key="5">
    <source>
        <dbReference type="Pfam" id="PF00135"/>
    </source>
</evidence>
<organism evidence="6 7">
    <name type="scientific">Gonapodya prolifera (strain JEL478)</name>
    <name type="common">Monoblepharis prolifera</name>
    <dbReference type="NCBI Taxonomy" id="1344416"/>
    <lineage>
        <taxon>Eukaryota</taxon>
        <taxon>Fungi</taxon>
        <taxon>Fungi incertae sedis</taxon>
        <taxon>Chytridiomycota</taxon>
        <taxon>Chytridiomycota incertae sedis</taxon>
        <taxon>Monoblepharidomycetes</taxon>
        <taxon>Monoblepharidales</taxon>
        <taxon>Gonapodyaceae</taxon>
        <taxon>Gonapodya</taxon>
    </lineage>
</organism>
<dbReference type="InterPro" id="IPR002018">
    <property type="entry name" value="CarbesteraseB"/>
</dbReference>
<protein>
    <recommendedName>
        <fullName evidence="3">Carboxylic ester hydrolase</fullName>
        <ecNumber evidence="3">3.1.1.-</ecNumber>
    </recommendedName>
</protein>
<gene>
    <name evidence="6" type="ORF">M427DRAFT_45308</name>
</gene>
<dbReference type="OrthoDB" id="2134434at2759"/>
<accession>A0A139ABH0</accession>
<dbReference type="InterPro" id="IPR029058">
    <property type="entry name" value="AB_hydrolase_fold"/>
</dbReference>
<dbReference type="PROSITE" id="PS00122">
    <property type="entry name" value="CARBOXYLESTERASE_B_1"/>
    <property type="match status" value="1"/>
</dbReference>
<evidence type="ECO:0000256" key="2">
    <source>
        <dbReference type="ARBA" id="ARBA00022801"/>
    </source>
</evidence>
<feature type="region of interest" description="Disordered" evidence="4">
    <location>
        <begin position="381"/>
        <end position="411"/>
    </location>
</feature>
<evidence type="ECO:0000313" key="7">
    <source>
        <dbReference type="Proteomes" id="UP000070544"/>
    </source>
</evidence>
<dbReference type="Pfam" id="PF00135">
    <property type="entry name" value="COesterase"/>
    <property type="match status" value="1"/>
</dbReference>
<dbReference type="SUPFAM" id="SSF53474">
    <property type="entry name" value="alpha/beta-Hydrolases"/>
    <property type="match status" value="1"/>
</dbReference>
<feature type="domain" description="Carboxylesterase type B" evidence="5">
    <location>
        <begin position="40"/>
        <end position="75"/>
    </location>
</feature>